<proteinExistence type="predicted"/>
<accession>A0A2H3BQS2</accession>
<dbReference type="EMBL" id="KZ293432">
    <property type="protein sequence ID" value="PBK68408.1"/>
    <property type="molecule type" value="Genomic_DNA"/>
</dbReference>
<dbReference type="PANTHER" id="PTHR15032:SF4">
    <property type="entry name" value="N-ACYL-PHOSPHATIDYLETHANOLAMINE-HYDROLYZING PHOSPHOLIPASE D"/>
    <property type="match status" value="1"/>
</dbReference>
<dbReference type="InterPro" id="IPR036866">
    <property type="entry name" value="RibonucZ/Hydroxyglut_hydro"/>
</dbReference>
<dbReference type="Proteomes" id="UP000218334">
    <property type="component" value="Unassembled WGS sequence"/>
</dbReference>
<evidence type="ECO:0000259" key="1">
    <source>
        <dbReference type="Pfam" id="PF12706"/>
    </source>
</evidence>
<name>A0A2H3BQS2_9AGAR</name>
<dbReference type="Pfam" id="PF12706">
    <property type="entry name" value="Lactamase_B_2"/>
    <property type="match status" value="1"/>
</dbReference>
<reference evidence="3" key="1">
    <citation type="journal article" date="2017" name="Nat. Ecol. Evol.">
        <title>Genome expansion and lineage-specific genetic innovations in the forest pathogenic fungi Armillaria.</title>
        <authorList>
            <person name="Sipos G."/>
            <person name="Prasanna A.N."/>
            <person name="Walter M.C."/>
            <person name="O'Connor E."/>
            <person name="Balint B."/>
            <person name="Krizsan K."/>
            <person name="Kiss B."/>
            <person name="Hess J."/>
            <person name="Varga T."/>
            <person name="Slot J."/>
            <person name="Riley R."/>
            <person name="Boka B."/>
            <person name="Rigling D."/>
            <person name="Barry K."/>
            <person name="Lee J."/>
            <person name="Mihaltcheva S."/>
            <person name="LaButti K."/>
            <person name="Lipzen A."/>
            <person name="Waldron R."/>
            <person name="Moloney N.M."/>
            <person name="Sperisen C."/>
            <person name="Kredics L."/>
            <person name="Vagvoelgyi C."/>
            <person name="Patrignani A."/>
            <person name="Fitzpatrick D."/>
            <person name="Nagy I."/>
            <person name="Doyle S."/>
            <person name="Anderson J.B."/>
            <person name="Grigoriev I.V."/>
            <person name="Gueldener U."/>
            <person name="Muensterkoetter M."/>
            <person name="Nagy L.G."/>
        </authorList>
    </citation>
    <scope>NUCLEOTIDE SEQUENCE [LARGE SCALE GENOMIC DNA]</scope>
    <source>
        <strain evidence="3">28-4</strain>
    </source>
</reference>
<protein>
    <recommendedName>
        <fullName evidence="1">Metallo-beta-lactamase domain-containing protein</fullName>
    </recommendedName>
</protein>
<dbReference type="PANTHER" id="PTHR15032">
    <property type="entry name" value="N-ACYL-PHOSPHATIDYLETHANOLAMINE-HYDROLYZING PHOSPHOLIPASE D"/>
    <property type="match status" value="1"/>
</dbReference>
<gene>
    <name evidence="2" type="ORF">ARMSODRAFT_202695</name>
</gene>
<dbReference type="GO" id="GO:0005737">
    <property type="term" value="C:cytoplasm"/>
    <property type="evidence" value="ECO:0007669"/>
    <property type="project" value="TreeGrafter"/>
</dbReference>
<evidence type="ECO:0000313" key="2">
    <source>
        <dbReference type="EMBL" id="PBK68408.1"/>
    </source>
</evidence>
<evidence type="ECO:0000313" key="3">
    <source>
        <dbReference type="Proteomes" id="UP000218334"/>
    </source>
</evidence>
<feature type="domain" description="Metallo-beta-lactamase" evidence="1">
    <location>
        <begin position="6"/>
        <end position="46"/>
    </location>
</feature>
<dbReference type="GO" id="GO:0070291">
    <property type="term" value="P:N-acylethanolamine metabolic process"/>
    <property type="evidence" value="ECO:0007669"/>
    <property type="project" value="TreeGrafter"/>
</dbReference>
<keyword evidence="3" id="KW-1185">Reference proteome</keyword>
<dbReference type="GO" id="GO:0070290">
    <property type="term" value="F:N-acylphosphatidylethanolamine-specific phospholipase D activity"/>
    <property type="evidence" value="ECO:0007669"/>
    <property type="project" value="TreeGrafter"/>
</dbReference>
<sequence length="82" mass="9201">MGMSCKIEDIPEVDAVVISHNHYDHLDTISTLFRRARLRHVFAPLGNKSPIYSIGYPRDTCIHWICGGDTTRDVSEAECTPA</sequence>
<dbReference type="Gene3D" id="3.60.15.10">
    <property type="entry name" value="Ribonuclease Z/Hydroxyacylglutathione hydrolase-like"/>
    <property type="match status" value="1"/>
</dbReference>
<dbReference type="SUPFAM" id="SSF56281">
    <property type="entry name" value="Metallo-hydrolase/oxidoreductase"/>
    <property type="match status" value="1"/>
</dbReference>
<dbReference type="AlphaFoldDB" id="A0A2H3BQS2"/>
<dbReference type="GO" id="GO:0070292">
    <property type="term" value="P:N-acylphosphatidylethanolamine metabolic process"/>
    <property type="evidence" value="ECO:0007669"/>
    <property type="project" value="TreeGrafter"/>
</dbReference>
<organism evidence="2 3">
    <name type="scientific">Armillaria solidipes</name>
    <dbReference type="NCBI Taxonomy" id="1076256"/>
    <lineage>
        <taxon>Eukaryota</taxon>
        <taxon>Fungi</taxon>
        <taxon>Dikarya</taxon>
        <taxon>Basidiomycota</taxon>
        <taxon>Agaricomycotina</taxon>
        <taxon>Agaricomycetes</taxon>
        <taxon>Agaricomycetidae</taxon>
        <taxon>Agaricales</taxon>
        <taxon>Marasmiineae</taxon>
        <taxon>Physalacriaceae</taxon>
        <taxon>Armillaria</taxon>
    </lineage>
</organism>
<dbReference type="InterPro" id="IPR001279">
    <property type="entry name" value="Metallo-B-lactamas"/>
</dbReference>